<reference evidence="1 2" key="1">
    <citation type="journal article" date="2018" name="Front. Plant Sci.">
        <title>Red Clover (Trifolium pratense) and Zigzag Clover (T. medium) - A Picture of Genomic Similarities and Differences.</title>
        <authorList>
            <person name="Dluhosova J."/>
            <person name="Istvanek J."/>
            <person name="Nedelnik J."/>
            <person name="Repkova J."/>
        </authorList>
    </citation>
    <scope>NUCLEOTIDE SEQUENCE [LARGE SCALE GENOMIC DNA]</scope>
    <source>
        <strain evidence="2">cv. 10/8</strain>
        <tissue evidence="1">Leaf</tissue>
    </source>
</reference>
<accession>A0A392WAT5</accession>
<evidence type="ECO:0000313" key="2">
    <source>
        <dbReference type="Proteomes" id="UP000265520"/>
    </source>
</evidence>
<dbReference type="Proteomes" id="UP000265520">
    <property type="component" value="Unassembled WGS sequence"/>
</dbReference>
<proteinExistence type="predicted"/>
<comment type="caution">
    <text evidence="1">The sequence shown here is derived from an EMBL/GenBank/DDBJ whole genome shotgun (WGS) entry which is preliminary data.</text>
</comment>
<dbReference type="EMBL" id="LXQA011427443">
    <property type="protein sequence ID" value="MCI96899.1"/>
    <property type="molecule type" value="Genomic_DNA"/>
</dbReference>
<protein>
    <submittedName>
        <fullName evidence="1">Uncharacterized protein</fullName>
    </submittedName>
</protein>
<dbReference type="AlphaFoldDB" id="A0A392WAT5"/>
<evidence type="ECO:0000313" key="1">
    <source>
        <dbReference type="EMBL" id="MCI96899.1"/>
    </source>
</evidence>
<sequence>MLSSSHVAYSPAGPPQTTFTVEISLFLNLFTSRPSILN</sequence>
<feature type="non-terminal residue" evidence="1">
    <location>
        <position position="38"/>
    </location>
</feature>
<name>A0A392WAT5_9FABA</name>
<organism evidence="1 2">
    <name type="scientific">Trifolium medium</name>
    <dbReference type="NCBI Taxonomy" id="97028"/>
    <lineage>
        <taxon>Eukaryota</taxon>
        <taxon>Viridiplantae</taxon>
        <taxon>Streptophyta</taxon>
        <taxon>Embryophyta</taxon>
        <taxon>Tracheophyta</taxon>
        <taxon>Spermatophyta</taxon>
        <taxon>Magnoliopsida</taxon>
        <taxon>eudicotyledons</taxon>
        <taxon>Gunneridae</taxon>
        <taxon>Pentapetalae</taxon>
        <taxon>rosids</taxon>
        <taxon>fabids</taxon>
        <taxon>Fabales</taxon>
        <taxon>Fabaceae</taxon>
        <taxon>Papilionoideae</taxon>
        <taxon>50 kb inversion clade</taxon>
        <taxon>NPAAA clade</taxon>
        <taxon>Hologalegina</taxon>
        <taxon>IRL clade</taxon>
        <taxon>Trifolieae</taxon>
        <taxon>Trifolium</taxon>
    </lineage>
</organism>
<keyword evidence="2" id="KW-1185">Reference proteome</keyword>